<gene>
    <name evidence="7" type="primary">rpl5</name>
</gene>
<dbReference type="Pfam" id="PF00673">
    <property type="entry name" value="Ribosomal_L5_C"/>
    <property type="match status" value="1"/>
</dbReference>
<dbReference type="SUPFAM" id="SSF55282">
    <property type="entry name" value="RL5-like"/>
    <property type="match status" value="1"/>
</dbReference>
<dbReference type="GeneID" id="15333144"/>
<evidence type="ECO:0000256" key="1">
    <source>
        <dbReference type="ARBA" id="ARBA00008553"/>
    </source>
</evidence>
<dbReference type="Pfam" id="PF00281">
    <property type="entry name" value="Ribosomal_L5"/>
    <property type="match status" value="1"/>
</dbReference>
<dbReference type="Gene3D" id="3.30.1440.10">
    <property type="match status" value="1"/>
</dbReference>
<dbReference type="InterPro" id="IPR031309">
    <property type="entry name" value="Ribosomal_uL5_C"/>
</dbReference>
<dbReference type="InterPro" id="IPR022803">
    <property type="entry name" value="Ribosomal_uL5_dom_sf"/>
</dbReference>
<dbReference type="AlphaFoldDB" id="M4QA19"/>
<proteinExistence type="inferred from homology"/>
<dbReference type="GO" id="GO:0006412">
    <property type="term" value="P:translation"/>
    <property type="evidence" value="ECO:0007669"/>
    <property type="project" value="InterPro"/>
</dbReference>
<reference evidence="7" key="2">
    <citation type="journal article" date="2006" name="RNA">
        <title>Hybrid E. coli--Mitochondrial ribonuclease P RNAs are catalytically active.</title>
        <authorList>
            <person name="Seif E."/>
            <person name="Cadieux A."/>
            <person name="Lang B.F."/>
        </authorList>
    </citation>
    <scope>NUCLEOTIDE SEQUENCE</scope>
    <source>
        <strain evidence="7">ATCC 50422</strain>
    </source>
</reference>
<evidence type="ECO:0000256" key="4">
    <source>
        <dbReference type="RuleBase" id="RU003930"/>
    </source>
</evidence>
<dbReference type="RefSeq" id="YP_007890712.1">
    <property type="nucleotide sequence ID" value="NC_021127.1"/>
</dbReference>
<evidence type="ECO:0000256" key="2">
    <source>
        <dbReference type="ARBA" id="ARBA00022980"/>
    </source>
</evidence>
<keyword evidence="3 4" id="KW-0687">Ribonucleoprotein</keyword>
<evidence type="ECO:0000256" key="3">
    <source>
        <dbReference type="ARBA" id="ARBA00023274"/>
    </source>
</evidence>
<evidence type="ECO:0000259" key="5">
    <source>
        <dbReference type="Pfam" id="PF00281"/>
    </source>
</evidence>
<protein>
    <submittedName>
        <fullName evidence="7">Ribosomal protein L5</fullName>
    </submittedName>
</protein>
<dbReference type="PANTHER" id="PTHR11994">
    <property type="entry name" value="60S RIBOSOMAL PROTEIN L11-RELATED"/>
    <property type="match status" value="1"/>
</dbReference>
<sequence>MNHRISWYYETILRDLLIYKIVAQNCHQLPTVSKINLNTTCKEISKDKKNLSKILILMELLSGQKPVMVKAKKSISQWKLRKGYPIGAKVTLRNQMMFSFLDRLIHTALCKDREFRGITLTKVKGKQGYSFSIGFSDSFLFPEIESQYEKFQSSYGFNLNCQTTSHEVEELKLLVSALHLPLLS</sequence>
<dbReference type="InterPro" id="IPR031310">
    <property type="entry name" value="Ribosomal_uL5_N"/>
</dbReference>
<reference evidence="7" key="1">
    <citation type="journal article" date="2004" name="RNA">
        <title>Mitochondrial 3' tRNA editing in the jakobid Seculamonas ecuadoriensis: a novel mechanism and implications for tRNA processing.</title>
        <authorList>
            <person name="Leigh J."/>
            <person name="Lang B.F."/>
        </authorList>
    </citation>
    <scope>NUCLEOTIDE SEQUENCE</scope>
    <source>
        <strain evidence="7">ATCC 50422</strain>
    </source>
</reference>
<reference evidence="7" key="3">
    <citation type="journal article" date="2013" name="Genome Biol. Evol.">
        <title>Strikingly bacteria-like and gene-rich mitochondrial genomes throughout jakobid protists.</title>
        <authorList>
            <person name="Burger G."/>
            <person name="Gray M.W."/>
            <person name="Forget L."/>
            <person name="Lang B.F."/>
        </authorList>
    </citation>
    <scope>NUCLEOTIDE SEQUENCE</scope>
    <source>
        <strain evidence="7">ATCC 50422</strain>
    </source>
</reference>
<dbReference type="GO" id="GO:1990904">
    <property type="term" value="C:ribonucleoprotein complex"/>
    <property type="evidence" value="ECO:0007669"/>
    <property type="project" value="UniProtKB-KW"/>
</dbReference>
<evidence type="ECO:0000313" key="7">
    <source>
        <dbReference type="EMBL" id="AGH24206.1"/>
    </source>
</evidence>
<keyword evidence="2 4" id="KW-0689">Ribosomal protein</keyword>
<evidence type="ECO:0000259" key="6">
    <source>
        <dbReference type="Pfam" id="PF00673"/>
    </source>
</evidence>
<dbReference type="InterPro" id="IPR002132">
    <property type="entry name" value="Ribosomal_uL5"/>
</dbReference>
<accession>M4QA19</accession>
<geneLocation type="mitochondrion" evidence="7"/>
<keyword evidence="7" id="KW-0496">Mitochondrion</keyword>
<dbReference type="EMBL" id="KC353355">
    <property type="protein sequence ID" value="AGH24206.1"/>
    <property type="molecule type" value="Genomic_DNA"/>
</dbReference>
<comment type="similarity">
    <text evidence="1 4">Belongs to the universal ribosomal protein uL5 family.</text>
</comment>
<dbReference type="PIRSF" id="PIRSF002161">
    <property type="entry name" value="Ribosomal_L5"/>
    <property type="match status" value="1"/>
</dbReference>
<organism evidence="7">
    <name type="scientific">Jakoba libera</name>
    <name type="common">Flagellate</name>
    <name type="synonym">Cryptobia libera</name>
    <dbReference type="NCBI Taxonomy" id="143017"/>
    <lineage>
        <taxon>Eukaryota</taxon>
        <taxon>Discoba</taxon>
        <taxon>Jakobida</taxon>
        <taxon>Histionina</taxon>
        <taxon>Jakobidae</taxon>
        <taxon>Jakoba</taxon>
    </lineage>
</organism>
<dbReference type="GO" id="GO:0003735">
    <property type="term" value="F:structural constituent of ribosome"/>
    <property type="evidence" value="ECO:0007669"/>
    <property type="project" value="InterPro"/>
</dbReference>
<name>M4QA19_JAKLI</name>
<feature type="domain" description="Large ribosomal subunit protein uL5 C-terminal" evidence="6">
    <location>
        <begin position="85"/>
        <end position="181"/>
    </location>
</feature>
<feature type="domain" description="Large ribosomal subunit protein uL5 N-terminal" evidence="5">
    <location>
        <begin position="25"/>
        <end position="81"/>
    </location>
</feature>
<dbReference type="GO" id="GO:0005840">
    <property type="term" value="C:ribosome"/>
    <property type="evidence" value="ECO:0007669"/>
    <property type="project" value="UniProtKB-KW"/>
</dbReference>